<dbReference type="RefSeq" id="WP_102651451.1">
    <property type="nucleotide sequence ID" value="NZ_PNRF01000001.1"/>
</dbReference>
<evidence type="ECO:0000259" key="1">
    <source>
        <dbReference type="Pfam" id="PF13817"/>
    </source>
</evidence>
<dbReference type="AlphaFoldDB" id="A0A2N7UE89"/>
<evidence type="ECO:0000313" key="2">
    <source>
        <dbReference type="EMBL" id="PMR78772.1"/>
    </source>
</evidence>
<dbReference type="Pfam" id="PF13817">
    <property type="entry name" value="DDE_Tnp_IS66_C"/>
    <property type="match status" value="1"/>
</dbReference>
<dbReference type="OrthoDB" id="9800877at2"/>
<accession>A0A2N7UE89</accession>
<name>A0A2N7UE89_9GAMM</name>
<comment type="caution">
    <text evidence="2">The sequence shown here is derived from an EMBL/GenBank/DDBJ whole genome shotgun (WGS) entry which is preliminary data.</text>
</comment>
<dbReference type="Proteomes" id="UP000235803">
    <property type="component" value="Unassembled WGS sequence"/>
</dbReference>
<gene>
    <name evidence="2" type="ORF">C1H69_00445</name>
</gene>
<organism evidence="2 3">
    <name type="scientific">Billgrantia endophytica</name>
    <dbReference type="NCBI Taxonomy" id="2033802"/>
    <lineage>
        <taxon>Bacteria</taxon>
        <taxon>Pseudomonadati</taxon>
        <taxon>Pseudomonadota</taxon>
        <taxon>Gammaproteobacteria</taxon>
        <taxon>Oceanospirillales</taxon>
        <taxon>Halomonadaceae</taxon>
        <taxon>Billgrantia</taxon>
    </lineage>
</organism>
<proteinExistence type="predicted"/>
<reference evidence="2 3" key="1">
    <citation type="submission" date="2018-01" db="EMBL/GenBank/DDBJ databases">
        <title>Halomonas endophytica sp. nov., isolated from storage liquid in the stems of Populus euphratica.</title>
        <authorList>
            <person name="Chen C."/>
        </authorList>
    </citation>
    <scope>NUCLEOTIDE SEQUENCE [LARGE SCALE GENOMIC DNA]</scope>
    <source>
        <strain evidence="2 3">MC28</strain>
    </source>
</reference>
<dbReference type="EMBL" id="PNRF01000001">
    <property type="protein sequence ID" value="PMR78772.1"/>
    <property type="molecule type" value="Genomic_DNA"/>
</dbReference>
<feature type="domain" description="Transposase IS66 C-terminal" evidence="1">
    <location>
        <begin position="15"/>
        <end position="47"/>
    </location>
</feature>
<dbReference type="InterPro" id="IPR039552">
    <property type="entry name" value="IS66_C"/>
</dbReference>
<sequence>MRHRDRGHFTANIISLTHSTKLNAHEPYAYLRDVLERLPTHKASQVHDATASELAAQRLIVDKR</sequence>
<evidence type="ECO:0000313" key="3">
    <source>
        <dbReference type="Proteomes" id="UP000235803"/>
    </source>
</evidence>
<keyword evidence="3" id="KW-1185">Reference proteome</keyword>
<protein>
    <recommendedName>
        <fullName evidence="1">Transposase IS66 C-terminal domain-containing protein</fullName>
    </recommendedName>
</protein>